<protein>
    <submittedName>
        <fullName evidence="1">Uncharacterized protein</fullName>
    </submittedName>
</protein>
<reference evidence="1 2" key="1">
    <citation type="journal article" date="2024" name="Commun. Biol.">
        <title>Comparative genomic analysis of thermophilic fungi reveals convergent evolutionary adaptations and gene losses.</title>
        <authorList>
            <person name="Steindorff A.S."/>
            <person name="Aguilar-Pontes M.V."/>
            <person name="Robinson A.J."/>
            <person name="Andreopoulos B."/>
            <person name="LaButti K."/>
            <person name="Kuo A."/>
            <person name="Mondo S."/>
            <person name="Riley R."/>
            <person name="Otillar R."/>
            <person name="Haridas S."/>
            <person name="Lipzen A."/>
            <person name="Grimwood J."/>
            <person name="Schmutz J."/>
            <person name="Clum A."/>
            <person name="Reid I.D."/>
            <person name="Moisan M.C."/>
            <person name="Butler G."/>
            <person name="Nguyen T.T.M."/>
            <person name="Dewar K."/>
            <person name="Conant G."/>
            <person name="Drula E."/>
            <person name="Henrissat B."/>
            <person name="Hansel C."/>
            <person name="Singer S."/>
            <person name="Hutchinson M.I."/>
            <person name="de Vries R.P."/>
            <person name="Natvig D.O."/>
            <person name="Powell A.J."/>
            <person name="Tsang A."/>
            <person name="Grigoriev I.V."/>
        </authorList>
    </citation>
    <scope>NUCLEOTIDE SEQUENCE [LARGE SCALE GENOMIC DNA]</scope>
    <source>
        <strain evidence="1 2">ATCC 24622</strain>
    </source>
</reference>
<gene>
    <name evidence="1" type="ORF">VTK73DRAFT_876</name>
</gene>
<organism evidence="1 2">
    <name type="scientific">Phialemonium thermophilum</name>
    <dbReference type="NCBI Taxonomy" id="223376"/>
    <lineage>
        <taxon>Eukaryota</taxon>
        <taxon>Fungi</taxon>
        <taxon>Dikarya</taxon>
        <taxon>Ascomycota</taxon>
        <taxon>Pezizomycotina</taxon>
        <taxon>Sordariomycetes</taxon>
        <taxon>Sordariomycetidae</taxon>
        <taxon>Cephalothecales</taxon>
        <taxon>Cephalothecaceae</taxon>
        <taxon>Phialemonium</taxon>
    </lineage>
</organism>
<evidence type="ECO:0000313" key="2">
    <source>
        <dbReference type="Proteomes" id="UP001586593"/>
    </source>
</evidence>
<dbReference type="Proteomes" id="UP001586593">
    <property type="component" value="Unassembled WGS sequence"/>
</dbReference>
<proteinExistence type="predicted"/>
<keyword evidence="2" id="KW-1185">Reference proteome</keyword>
<sequence>MQRGDRSGRLPRHHLHFLEHFLLLGKRPPEKNHADPYPLTLLKYRFVQEMMLQQDLQERRWRKVKTIMVHK</sequence>
<name>A0ABR3Y374_9PEZI</name>
<accession>A0ABR3Y374</accession>
<evidence type="ECO:0000313" key="1">
    <source>
        <dbReference type="EMBL" id="KAL1882751.1"/>
    </source>
</evidence>
<dbReference type="EMBL" id="JAZHXJ010000012">
    <property type="protein sequence ID" value="KAL1882751.1"/>
    <property type="molecule type" value="Genomic_DNA"/>
</dbReference>
<comment type="caution">
    <text evidence="1">The sequence shown here is derived from an EMBL/GenBank/DDBJ whole genome shotgun (WGS) entry which is preliminary data.</text>
</comment>